<dbReference type="AlphaFoldDB" id="A0A381VPT9"/>
<reference evidence="1" key="1">
    <citation type="submission" date="2018-05" db="EMBL/GenBank/DDBJ databases">
        <authorList>
            <person name="Lanie J.A."/>
            <person name="Ng W.-L."/>
            <person name="Kazmierczak K.M."/>
            <person name="Andrzejewski T.M."/>
            <person name="Davidsen T.M."/>
            <person name="Wayne K.J."/>
            <person name="Tettelin H."/>
            <person name="Glass J.I."/>
            <person name="Rusch D."/>
            <person name="Podicherti R."/>
            <person name="Tsui H.-C.T."/>
            <person name="Winkler M.E."/>
        </authorList>
    </citation>
    <scope>NUCLEOTIDE SEQUENCE</scope>
</reference>
<organism evidence="1">
    <name type="scientific">marine metagenome</name>
    <dbReference type="NCBI Taxonomy" id="408172"/>
    <lineage>
        <taxon>unclassified sequences</taxon>
        <taxon>metagenomes</taxon>
        <taxon>ecological metagenomes</taxon>
    </lineage>
</organism>
<protein>
    <submittedName>
        <fullName evidence="1">Uncharacterized protein</fullName>
    </submittedName>
</protein>
<sequence length="90" mass="9801">MAKIGSPLQITERKGVQEPVMLPTTSQVSTNVPAQRLELMDYSIGQETARASTAVTEELGNLVVTVAEAYRVNQETKKLNKSLLLEKEAG</sequence>
<accession>A0A381VPT9</accession>
<gene>
    <name evidence="1" type="ORF">METZ01_LOCUS94407</name>
</gene>
<evidence type="ECO:0000313" key="1">
    <source>
        <dbReference type="EMBL" id="SVA41553.1"/>
    </source>
</evidence>
<proteinExistence type="predicted"/>
<dbReference type="EMBL" id="UINC01009258">
    <property type="protein sequence ID" value="SVA41553.1"/>
    <property type="molecule type" value="Genomic_DNA"/>
</dbReference>
<name>A0A381VPT9_9ZZZZ</name>
<feature type="non-terminal residue" evidence="1">
    <location>
        <position position="90"/>
    </location>
</feature>